<evidence type="ECO:0000313" key="1">
    <source>
        <dbReference type="EMBL" id="KAH7685557.1"/>
    </source>
</evidence>
<evidence type="ECO:0000313" key="2">
    <source>
        <dbReference type="Proteomes" id="UP000827976"/>
    </source>
</evidence>
<proteinExistence type="predicted"/>
<accession>A0ACB7WCQ0</accession>
<reference evidence="2" key="1">
    <citation type="journal article" date="2022" name="Nat. Commun.">
        <title>Chromosome evolution and the genetic basis of agronomically important traits in greater yam.</title>
        <authorList>
            <person name="Bredeson J.V."/>
            <person name="Lyons J.B."/>
            <person name="Oniyinde I.O."/>
            <person name="Okereke N.R."/>
            <person name="Kolade O."/>
            <person name="Nnabue I."/>
            <person name="Nwadili C.O."/>
            <person name="Hribova E."/>
            <person name="Parker M."/>
            <person name="Nwogha J."/>
            <person name="Shu S."/>
            <person name="Carlson J."/>
            <person name="Kariba R."/>
            <person name="Muthemba S."/>
            <person name="Knop K."/>
            <person name="Barton G.J."/>
            <person name="Sherwood A.V."/>
            <person name="Lopez-Montes A."/>
            <person name="Asiedu R."/>
            <person name="Jamnadass R."/>
            <person name="Muchugi A."/>
            <person name="Goodstein D."/>
            <person name="Egesi C.N."/>
            <person name="Featherston J."/>
            <person name="Asfaw A."/>
            <person name="Simpson G.G."/>
            <person name="Dolezel J."/>
            <person name="Hendre P.S."/>
            <person name="Van Deynze A."/>
            <person name="Kumar P.L."/>
            <person name="Obidiegwu J.E."/>
            <person name="Bhattacharjee R."/>
            <person name="Rokhsar D.S."/>
        </authorList>
    </citation>
    <scope>NUCLEOTIDE SEQUENCE [LARGE SCALE GENOMIC DNA]</scope>
    <source>
        <strain evidence="2">cv. TDa95/00328</strain>
    </source>
</reference>
<gene>
    <name evidence="1" type="ORF">IHE45_04G047700</name>
</gene>
<name>A0ACB7WCQ0_DIOAL</name>
<organism evidence="1 2">
    <name type="scientific">Dioscorea alata</name>
    <name type="common">Purple yam</name>
    <dbReference type="NCBI Taxonomy" id="55571"/>
    <lineage>
        <taxon>Eukaryota</taxon>
        <taxon>Viridiplantae</taxon>
        <taxon>Streptophyta</taxon>
        <taxon>Embryophyta</taxon>
        <taxon>Tracheophyta</taxon>
        <taxon>Spermatophyta</taxon>
        <taxon>Magnoliopsida</taxon>
        <taxon>Liliopsida</taxon>
        <taxon>Dioscoreales</taxon>
        <taxon>Dioscoreaceae</taxon>
        <taxon>Dioscorea</taxon>
    </lineage>
</organism>
<sequence length="137" mass="15331">MNRGLDLLSLLLKYIIDEGVDDAHGLAGDPDIKVDLFENLEYVDVVGLASFLDLLFFFLRDSILGQETFPGLGFHLSKNFLSDRLLRLLLLRLHGFIIKNDRKQRTRMTATPMLAMAAASQALLSPPFLYALVPLSP</sequence>
<dbReference type="Proteomes" id="UP000827976">
    <property type="component" value="Chromosome 4"/>
</dbReference>
<comment type="caution">
    <text evidence="1">The sequence shown here is derived from an EMBL/GenBank/DDBJ whole genome shotgun (WGS) entry which is preliminary data.</text>
</comment>
<dbReference type="EMBL" id="CM037014">
    <property type="protein sequence ID" value="KAH7685557.1"/>
    <property type="molecule type" value="Genomic_DNA"/>
</dbReference>
<protein>
    <submittedName>
        <fullName evidence="1">Uncharacterized protein</fullName>
    </submittedName>
</protein>
<keyword evidence="2" id="KW-1185">Reference proteome</keyword>